<name>A0A9P9J105_9PLEO</name>
<accession>A0A9P9J105</accession>
<sequence>MLACLAVSLASFTGSYSSPVPPLSSCRLSSVVCRLSSVVGVDCRPCLRLFFSGCWCCPSTPSVAHYPPPCTSDLHRTPANDHCQSLLCVSEQSSVGDLCAAQSLPHSPAANHRYFCCCHWYCYWCCYCYCRHG</sequence>
<protein>
    <recommendedName>
        <fullName evidence="4">Secreted protein</fullName>
    </recommendedName>
</protein>
<feature type="signal peptide" evidence="1">
    <location>
        <begin position="1"/>
        <end position="17"/>
    </location>
</feature>
<reference evidence="2" key="1">
    <citation type="journal article" date="2021" name="Nat. Commun.">
        <title>Genetic determinants of endophytism in the Arabidopsis root mycobiome.</title>
        <authorList>
            <person name="Mesny F."/>
            <person name="Miyauchi S."/>
            <person name="Thiergart T."/>
            <person name="Pickel B."/>
            <person name="Atanasova L."/>
            <person name="Karlsson M."/>
            <person name="Huettel B."/>
            <person name="Barry K.W."/>
            <person name="Haridas S."/>
            <person name="Chen C."/>
            <person name="Bauer D."/>
            <person name="Andreopoulos W."/>
            <person name="Pangilinan J."/>
            <person name="LaButti K."/>
            <person name="Riley R."/>
            <person name="Lipzen A."/>
            <person name="Clum A."/>
            <person name="Drula E."/>
            <person name="Henrissat B."/>
            <person name="Kohler A."/>
            <person name="Grigoriev I.V."/>
            <person name="Martin F.M."/>
            <person name="Hacquard S."/>
        </authorList>
    </citation>
    <scope>NUCLEOTIDE SEQUENCE</scope>
    <source>
        <strain evidence="2">MPI-CAGE-CH-0243</strain>
    </source>
</reference>
<comment type="caution">
    <text evidence="2">The sequence shown here is derived from an EMBL/GenBank/DDBJ whole genome shotgun (WGS) entry which is preliminary data.</text>
</comment>
<evidence type="ECO:0008006" key="4">
    <source>
        <dbReference type="Google" id="ProtNLM"/>
    </source>
</evidence>
<evidence type="ECO:0000313" key="3">
    <source>
        <dbReference type="Proteomes" id="UP000700596"/>
    </source>
</evidence>
<dbReference type="Proteomes" id="UP000700596">
    <property type="component" value="Unassembled WGS sequence"/>
</dbReference>
<organism evidence="2 3">
    <name type="scientific">Dendryphion nanum</name>
    <dbReference type="NCBI Taxonomy" id="256645"/>
    <lineage>
        <taxon>Eukaryota</taxon>
        <taxon>Fungi</taxon>
        <taxon>Dikarya</taxon>
        <taxon>Ascomycota</taxon>
        <taxon>Pezizomycotina</taxon>
        <taxon>Dothideomycetes</taxon>
        <taxon>Pleosporomycetidae</taxon>
        <taxon>Pleosporales</taxon>
        <taxon>Torulaceae</taxon>
        <taxon>Dendryphion</taxon>
    </lineage>
</organism>
<evidence type="ECO:0000313" key="2">
    <source>
        <dbReference type="EMBL" id="KAH7138185.1"/>
    </source>
</evidence>
<gene>
    <name evidence="2" type="ORF">B0J11DRAFT_8905</name>
</gene>
<keyword evidence="1" id="KW-0732">Signal</keyword>
<dbReference type="AlphaFoldDB" id="A0A9P9J105"/>
<dbReference type="EMBL" id="JAGMWT010000001">
    <property type="protein sequence ID" value="KAH7138185.1"/>
    <property type="molecule type" value="Genomic_DNA"/>
</dbReference>
<proteinExistence type="predicted"/>
<feature type="chain" id="PRO_5040189925" description="Secreted protein" evidence="1">
    <location>
        <begin position="18"/>
        <end position="133"/>
    </location>
</feature>
<evidence type="ECO:0000256" key="1">
    <source>
        <dbReference type="SAM" id="SignalP"/>
    </source>
</evidence>
<keyword evidence="3" id="KW-1185">Reference proteome</keyword>